<reference evidence="8 9" key="1">
    <citation type="submission" date="2020-05" db="EMBL/GenBank/DDBJ databases">
        <title>MicrobeNet Type strains.</title>
        <authorList>
            <person name="Nicholson A.C."/>
        </authorList>
    </citation>
    <scope>NUCLEOTIDE SEQUENCE [LARGE SCALE GENOMIC DNA]</scope>
    <source>
        <strain evidence="8 9">JCM 14547</strain>
    </source>
</reference>
<dbReference type="AlphaFoldDB" id="A0A849BMU0"/>
<keyword evidence="2" id="KW-0805">Transcription regulation</keyword>
<dbReference type="SUPFAM" id="SSF88946">
    <property type="entry name" value="Sigma2 domain of RNA polymerase sigma factors"/>
    <property type="match status" value="1"/>
</dbReference>
<dbReference type="Gene3D" id="1.10.10.10">
    <property type="entry name" value="Winged helix-like DNA-binding domain superfamily/Winged helix DNA-binding domain"/>
    <property type="match status" value="1"/>
</dbReference>
<dbReference type="GO" id="GO:0016987">
    <property type="term" value="F:sigma factor activity"/>
    <property type="evidence" value="ECO:0007669"/>
    <property type="project" value="UniProtKB-KW"/>
</dbReference>
<dbReference type="Proteomes" id="UP000555552">
    <property type="component" value="Unassembled WGS sequence"/>
</dbReference>
<dbReference type="InterPro" id="IPR013325">
    <property type="entry name" value="RNA_pol_sigma_r2"/>
</dbReference>
<sequence length="188" mass="20527">MSPAQTDPSPPGADAVRFTALWEAYAGRVLAYALRHTDHHLAQEVVSETFLVAWRRLADVPGDPLPWLLVVARNTVRNQHRSGYRRGVLEHEISRLHELAVPAPGVDEVVAERADVLAALAALTGKEREALLLVAWDGLAPADAARVAGCSVPTFHVRLHRARRRLRGHQSATDAHDPLPVLSPRSAP</sequence>
<dbReference type="SUPFAM" id="SSF88659">
    <property type="entry name" value="Sigma3 and sigma4 domains of RNA polymerase sigma factors"/>
    <property type="match status" value="1"/>
</dbReference>
<evidence type="ECO:0000259" key="6">
    <source>
        <dbReference type="Pfam" id="PF04542"/>
    </source>
</evidence>
<dbReference type="InterPro" id="IPR007627">
    <property type="entry name" value="RNA_pol_sigma70_r2"/>
</dbReference>
<evidence type="ECO:0000259" key="7">
    <source>
        <dbReference type="Pfam" id="PF08281"/>
    </source>
</evidence>
<dbReference type="NCBIfam" id="TIGR02937">
    <property type="entry name" value="sigma70-ECF"/>
    <property type="match status" value="1"/>
</dbReference>
<dbReference type="GO" id="GO:0006352">
    <property type="term" value="P:DNA-templated transcription initiation"/>
    <property type="evidence" value="ECO:0007669"/>
    <property type="project" value="InterPro"/>
</dbReference>
<dbReference type="InterPro" id="IPR013324">
    <property type="entry name" value="RNA_pol_sigma_r3/r4-like"/>
</dbReference>
<keyword evidence="9" id="KW-1185">Reference proteome</keyword>
<evidence type="ECO:0000313" key="9">
    <source>
        <dbReference type="Proteomes" id="UP000555552"/>
    </source>
</evidence>
<feature type="domain" description="RNA polymerase sigma factor 70 region 4 type 2" evidence="7">
    <location>
        <begin position="115"/>
        <end position="166"/>
    </location>
</feature>
<dbReference type="Gene3D" id="1.10.1740.10">
    <property type="match status" value="1"/>
</dbReference>
<gene>
    <name evidence="8" type="ORF">HLB09_03165</name>
</gene>
<keyword evidence="4" id="KW-0804">Transcription</keyword>
<dbReference type="EMBL" id="JABEMA010000020">
    <property type="protein sequence ID" value="NNH22102.1"/>
    <property type="molecule type" value="Genomic_DNA"/>
</dbReference>
<organism evidence="8 9">
    <name type="scientific">Pseudokineococcus marinus</name>
    <dbReference type="NCBI Taxonomy" id="351215"/>
    <lineage>
        <taxon>Bacteria</taxon>
        <taxon>Bacillati</taxon>
        <taxon>Actinomycetota</taxon>
        <taxon>Actinomycetes</taxon>
        <taxon>Kineosporiales</taxon>
        <taxon>Kineosporiaceae</taxon>
        <taxon>Pseudokineococcus</taxon>
    </lineage>
</organism>
<feature type="domain" description="RNA polymerase sigma-70 region 2" evidence="6">
    <location>
        <begin position="21"/>
        <end position="83"/>
    </location>
</feature>
<dbReference type="PANTHER" id="PTHR43133">
    <property type="entry name" value="RNA POLYMERASE ECF-TYPE SIGMA FACTO"/>
    <property type="match status" value="1"/>
</dbReference>
<comment type="caution">
    <text evidence="8">The sequence shown here is derived from an EMBL/GenBank/DDBJ whole genome shotgun (WGS) entry which is preliminary data.</text>
</comment>
<protein>
    <submittedName>
        <fullName evidence="8">RNA polymerase sigma factor</fullName>
    </submittedName>
</protein>
<dbReference type="InterPro" id="IPR039425">
    <property type="entry name" value="RNA_pol_sigma-70-like"/>
</dbReference>
<dbReference type="Pfam" id="PF08281">
    <property type="entry name" value="Sigma70_r4_2"/>
    <property type="match status" value="1"/>
</dbReference>
<feature type="region of interest" description="Disordered" evidence="5">
    <location>
        <begin position="166"/>
        <end position="188"/>
    </location>
</feature>
<keyword evidence="3" id="KW-0731">Sigma factor</keyword>
<comment type="similarity">
    <text evidence="1">Belongs to the sigma-70 factor family. ECF subfamily.</text>
</comment>
<evidence type="ECO:0000256" key="2">
    <source>
        <dbReference type="ARBA" id="ARBA00023015"/>
    </source>
</evidence>
<dbReference type="PANTHER" id="PTHR43133:SF25">
    <property type="entry name" value="RNA POLYMERASE SIGMA FACTOR RFAY-RELATED"/>
    <property type="match status" value="1"/>
</dbReference>
<accession>A0A849BMU0</accession>
<evidence type="ECO:0000256" key="5">
    <source>
        <dbReference type="SAM" id="MobiDB-lite"/>
    </source>
</evidence>
<proteinExistence type="inferred from homology"/>
<evidence type="ECO:0000256" key="3">
    <source>
        <dbReference type="ARBA" id="ARBA00023082"/>
    </source>
</evidence>
<dbReference type="RefSeq" id="WP_171201956.1">
    <property type="nucleotide sequence ID" value="NZ_BAAANP010000023.1"/>
</dbReference>
<dbReference type="InterPro" id="IPR013249">
    <property type="entry name" value="RNA_pol_sigma70_r4_t2"/>
</dbReference>
<evidence type="ECO:0000256" key="1">
    <source>
        <dbReference type="ARBA" id="ARBA00010641"/>
    </source>
</evidence>
<name>A0A849BMU0_9ACTN</name>
<evidence type="ECO:0000256" key="4">
    <source>
        <dbReference type="ARBA" id="ARBA00023163"/>
    </source>
</evidence>
<dbReference type="GO" id="GO:0003677">
    <property type="term" value="F:DNA binding"/>
    <property type="evidence" value="ECO:0007669"/>
    <property type="project" value="InterPro"/>
</dbReference>
<dbReference type="Pfam" id="PF04542">
    <property type="entry name" value="Sigma70_r2"/>
    <property type="match status" value="1"/>
</dbReference>
<dbReference type="InterPro" id="IPR014284">
    <property type="entry name" value="RNA_pol_sigma-70_dom"/>
</dbReference>
<evidence type="ECO:0000313" key="8">
    <source>
        <dbReference type="EMBL" id="NNH22102.1"/>
    </source>
</evidence>
<dbReference type="InterPro" id="IPR036388">
    <property type="entry name" value="WH-like_DNA-bd_sf"/>
</dbReference>